<keyword evidence="3" id="KW-1185">Reference proteome</keyword>
<evidence type="ECO:0000256" key="1">
    <source>
        <dbReference type="SAM" id="MobiDB-lite"/>
    </source>
</evidence>
<sequence>MGAGNGGEPRNTAEQSTLYDVQSDLQMVFGGSLLAAKVPAPPSPDPDPSPIALARMGQRNVK</sequence>
<proteinExistence type="predicted"/>
<organism evidence="2 3">
    <name type="scientific">Azorhizobium oxalatiphilum</name>
    <dbReference type="NCBI Taxonomy" id="980631"/>
    <lineage>
        <taxon>Bacteria</taxon>
        <taxon>Pseudomonadati</taxon>
        <taxon>Pseudomonadota</taxon>
        <taxon>Alphaproteobacteria</taxon>
        <taxon>Hyphomicrobiales</taxon>
        <taxon>Xanthobacteraceae</taxon>
        <taxon>Azorhizobium</taxon>
    </lineage>
</organism>
<gene>
    <name evidence="2" type="ORF">GCM10007301_27910</name>
</gene>
<reference evidence="2" key="2">
    <citation type="submission" date="2020-09" db="EMBL/GenBank/DDBJ databases">
        <authorList>
            <person name="Sun Q."/>
            <person name="Sedlacek I."/>
        </authorList>
    </citation>
    <scope>NUCLEOTIDE SEQUENCE</scope>
    <source>
        <strain evidence="2">CCM 7897</strain>
    </source>
</reference>
<reference evidence="2" key="1">
    <citation type="journal article" date="2014" name="Int. J. Syst. Evol. Microbiol.">
        <title>Complete genome sequence of Corynebacterium casei LMG S-19264T (=DSM 44701T), isolated from a smear-ripened cheese.</title>
        <authorList>
            <consortium name="US DOE Joint Genome Institute (JGI-PGF)"/>
            <person name="Walter F."/>
            <person name="Albersmeier A."/>
            <person name="Kalinowski J."/>
            <person name="Ruckert C."/>
        </authorList>
    </citation>
    <scope>NUCLEOTIDE SEQUENCE</scope>
    <source>
        <strain evidence="2">CCM 7897</strain>
    </source>
</reference>
<protein>
    <submittedName>
        <fullName evidence="2">Uncharacterized protein</fullName>
    </submittedName>
</protein>
<accession>A0A917C2D1</accession>
<dbReference type="Proteomes" id="UP000606044">
    <property type="component" value="Unassembled WGS sequence"/>
</dbReference>
<feature type="region of interest" description="Disordered" evidence="1">
    <location>
        <begin position="36"/>
        <end position="62"/>
    </location>
</feature>
<evidence type="ECO:0000313" key="3">
    <source>
        <dbReference type="Proteomes" id="UP000606044"/>
    </source>
</evidence>
<comment type="caution">
    <text evidence="2">The sequence shown here is derived from an EMBL/GenBank/DDBJ whole genome shotgun (WGS) entry which is preliminary data.</text>
</comment>
<dbReference type="AlphaFoldDB" id="A0A917C2D1"/>
<evidence type="ECO:0000313" key="2">
    <source>
        <dbReference type="EMBL" id="GGF66640.1"/>
    </source>
</evidence>
<feature type="compositionally biased region" description="Pro residues" evidence="1">
    <location>
        <begin position="39"/>
        <end position="49"/>
    </location>
</feature>
<name>A0A917C2D1_9HYPH</name>
<dbReference type="EMBL" id="BMCT01000003">
    <property type="protein sequence ID" value="GGF66640.1"/>
    <property type="molecule type" value="Genomic_DNA"/>
</dbReference>